<evidence type="ECO:0000313" key="2">
    <source>
        <dbReference type="Proteomes" id="UP001159427"/>
    </source>
</evidence>
<protein>
    <submittedName>
        <fullName evidence="1">Uncharacterized protein</fullName>
    </submittedName>
</protein>
<evidence type="ECO:0000313" key="1">
    <source>
        <dbReference type="EMBL" id="CAH3019162.1"/>
    </source>
</evidence>
<organism evidence="1 2">
    <name type="scientific">Porites evermanni</name>
    <dbReference type="NCBI Taxonomy" id="104178"/>
    <lineage>
        <taxon>Eukaryota</taxon>
        <taxon>Metazoa</taxon>
        <taxon>Cnidaria</taxon>
        <taxon>Anthozoa</taxon>
        <taxon>Hexacorallia</taxon>
        <taxon>Scleractinia</taxon>
        <taxon>Fungiina</taxon>
        <taxon>Poritidae</taxon>
        <taxon>Porites</taxon>
    </lineage>
</organism>
<name>A0ABN8LQ24_9CNID</name>
<gene>
    <name evidence="1" type="ORF">PEVE_00001432</name>
</gene>
<proteinExistence type="predicted"/>
<comment type="caution">
    <text evidence="1">The sequence shown here is derived from an EMBL/GenBank/DDBJ whole genome shotgun (WGS) entry which is preliminary data.</text>
</comment>
<dbReference type="Proteomes" id="UP001159427">
    <property type="component" value="Unassembled WGS sequence"/>
</dbReference>
<accession>A0ABN8LQ24</accession>
<dbReference type="EMBL" id="CALNXI010000108">
    <property type="protein sequence ID" value="CAH3019162.1"/>
    <property type="molecule type" value="Genomic_DNA"/>
</dbReference>
<keyword evidence="2" id="KW-1185">Reference proteome</keyword>
<reference evidence="1 2" key="1">
    <citation type="submission" date="2022-05" db="EMBL/GenBank/DDBJ databases">
        <authorList>
            <consortium name="Genoscope - CEA"/>
            <person name="William W."/>
        </authorList>
    </citation>
    <scope>NUCLEOTIDE SEQUENCE [LARGE SCALE GENOMIC DNA]</scope>
</reference>
<sequence>MIGAIPKRVKSYLEMGVFVEEEERRPEAAPATEVFSLLNKLNKSKATGLDKISDLSSNVCENNPYKSMPRNTEYNIVLDHVPKTECYKGSFSYRGGML</sequence>